<evidence type="ECO:0000256" key="6">
    <source>
        <dbReference type="SAM" id="SignalP"/>
    </source>
</evidence>
<evidence type="ECO:0000256" key="3">
    <source>
        <dbReference type="ARBA" id="ARBA00022825"/>
    </source>
</evidence>
<feature type="disulfide bond" evidence="5">
    <location>
        <begin position="528"/>
        <end position="543"/>
    </location>
</feature>
<keyword evidence="10" id="KW-1185">Reference proteome</keyword>
<comment type="caution">
    <text evidence="5">Lacks conserved residue(s) required for the propagation of feature annotation.</text>
</comment>
<feature type="domain" description="Peptidase S1" evidence="8">
    <location>
        <begin position="209"/>
        <end position="469"/>
    </location>
</feature>
<dbReference type="InterPro" id="IPR001254">
    <property type="entry name" value="Trypsin_dom"/>
</dbReference>
<dbReference type="Gene3D" id="2.40.10.10">
    <property type="entry name" value="Trypsin-like serine proteases"/>
    <property type="match status" value="4"/>
</dbReference>
<dbReference type="Gene3D" id="2.60.120.290">
    <property type="entry name" value="Spermadhesin, CUB domain"/>
    <property type="match status" value="3"/>
</dbReference>
<dbReference type="PROSITE" id="PS01180">
    <property type="entry name" value="CUB"/>
    <property type="match status" value="3"/>
</dbReference>
<dbReference type="CDD" id="cd00112">
    <property type="entry name" value="LDLa"/>
    <property type="match status" value="4"/>
</dbReference>
<dbReference type="SMART" id="SM00020">
    <property type="entry name" value="Tryp_SPc"/>
    <property type="match status" value="2"/>
</dbReference>
<dbReference type="PANTHER" id="PTHR24252">
    <property type="entry name" value="ACROSIN-RELATED"/>
    <property type="match status" value="1"/>
</dbReference>
<feature type="disulfide bond" evidence="5">
    <location>
        <begin position="789"/>
        <end position="801"/>
    </location>
</feature>
<keyword evidence="1" id="KW-0645">Protease</keyword>
<dbReference type="PROSITE" id="PS50240">
    <property type="entry name" value="TRYPSIN_DOM"/>
    <property type="match status" value="3"/>
</dbReference>
<keyword evidence="6" id="KW-0732">Signal</keyword>
<dbReference type="InterPro" id="IPR036055">
    <property type="entry name" value="LDL_receptor-like_sf"/>
</dbReference>
<comment type="caution">
    <text evidence="9">The sequence shown here is derived from an EMBL/GenBank/DDBJ whole genome shotgun (WGS) entry which is preliminary data.</text>
</comment>
<dbReference type="InterPro" id="IPR018114">
    <property type="entry name" value="TRYPSIN_HIS"/>
</dbReference>
<feature type="disulfide bond" evidence="5">
    <location>
        <begin position="165"/>
        <end position="180"/>
    </location>
</feature>
<dbReference type="Pfam" id="PF00431">
    <property type="entry name" value="CUB"/>
    <property type="match status" value="3"/>
</dbReference>
<dbReference type="GO" id="GO:0006508">
    <property type="term" value="P:proteolysis"/>
    <property type="evidence" value="ECO:0007669"/>
    <property type="project" value="UniProtKB-KW"/>
</dbReference>
<evidence type="ECO:0000313" key="9">
    <source>
        <dbReference type="EMBL" id="CAL1265288.1"/>
    </source>
</evidence>
<dbReference type="AlphaFoldDB" id="A0AAV1Z158"/>
<evidence type="ECO:0000259" key="7">
    <source>
        <dbReference type="PROSITE" id="PS01180"/>
    </source>
</evidence>
<dbReference type="InterPro" id="IPR043504">
    <property type="entry name" value="Peptidase_S1_PA_chymotrypsin"/>
</dbReference>
<evidence type="ECO:0000256" key="5">
    <source>
        <dbReference type="PROSITE-ProRule" id="PRU00124"/>
    </source>
</evidence>
<dbReference type="Gene3D" id="4.10.400.10">
    <property type="entry name" value="Low-density Lipoprotein Receptor"/>
    <property type="match status" value="4"/>
</dbReference>
<feature type="disulfide bond" evidence="5">
    <location>
        <begin position="796"/>
        <end position="814"/>
    </location>
</feature>
<feature type="disulfide bond" evidence="5">
    <location>
        <begin position="1108"/>
        <end position="1126"/>
    </location>
</feature>
<evidence type="ECO:0000256" key="2">
    <source>
        <dbReference type="ARBA" id="ARBA00022801"/>
    </source>
</evidence>
<dbReference type="InterPro" id="IPR035914">
    <property type="entry name" value="Sperma_CUB_dom_sf"/>
</dbReference>
<dbReference type="InterPro" id="IPR000859">
    <property type="entry name" value="CUB_dom"/>
</dbReference>
<keyword evidence="3" id="KW-0720">Serine protease</keyword>
<feature type="domain" description="CUB" evidence="7">
    <location>
        <begin position="29"/>
        <end position="140"/>
    </location>
</feature>
<feature type="disulfide bond" evidence="5">
    <location>
        <begin position="1120"/>
        <end position="1135"/>
    </location>
</feature>
<feature type="disulfide bond" evidence="5">
    <location>
        <begin position="153"/>
        <end position="171"/>
    </location>
</feature>
<dbReference type="SUPFAM" id="SSF49854">
    <property type="entry name" value="Spermadhesin, CUB domain"/>
    <property type="match status" value="3"/>
</dbReference>
<dbReference type="PRINTS" id="PR00261">
    <property type="entry name" value="LDLRECEPTOR"/>
</dbReference>
<feature type="domain" description="CUB" evidence="7">
    <location>
        <begin position="979"/>
        <end position="1095"/>
    </location>
</feature>
<dbReference type="CDD" id="cd00041">
    <property type="entry name" value="CUB"/>
    <property type="match status" value="3"/>
</dbReference>
<accession>A0AAV1Z158</accession>
<dbReference type="FunFam" id="2.40.10.10:FF:000166">
    <property type="entry name" value="Trypsin"/>
    <property type="match status" value="1"/>
</dbReference>
<feature type="chain" id="PRO_5043393506" evidence="6">
    <location>
        <begin position="23"/>
        <end position="1251"/>
    </location>
</feature>
<name>A0AAV1Z158_9ARAC</name>
<sequence length="1251" mass="139985">MFQAKIFCFAAALALLVSSATADIDEYQCHDLYEYDASMKGTVSSPFYGKRQYHNGLWCEYRIRSPEGTRIKITFKDFDVEPPDFLLVYGKDKETVIGTFMGFDNPKPLVSNEGENEIRLLFRTDFMAGGRGFLMEYESGPDMQLCDPGYLECANRNCYKPDQKCNGVDECGDGTDEENCNIPVILQPEECGAQEITPNTIYDSSPDRMVGGEAAIPNSWPWQVSLQTRGSEPNGHFCGGSLINNQWVLTATHCVAGRHNPGDIKIVLGAHGKYTKTPYEQVRYSARVISYPDLQGDDIRRYDITHDISLIKLNAPVTFNKGVQPACLPDLGWTAQPGWHCYATGWGESRGSGGAEALKQMEQIVQSRQNCGFNEQTQICVEKPQNSPCHITCFGWHNKEEIQTVMFEAKIFHFAAALALLVSLATADIDEYQCHDLYEYDASVKGTVSSPFYGKRQYHNGLWCEYRIRSPEGTRVKVTFKDFDVEPPDVLVVYGKDKETVLGSFMELCDPGQYECANRNCYKIDQKCNGVDECGDGTDEENCNIPVILQPEECGVPAIVPKTIYDPFPDRMVGGESVIPNSWPWQVSLQSRGAEPNGHFCGGSLINNQWVLTATHCVAGRGDPGDIKIVLGAHGKYTKTPYEQVRYSAKVMAYPDLEGDIIRRYSMTHDISLIKLNAPVTFNKGVQPACLPELGWTAQPGWHCYVTGWGESRGSGGAEALKQMEQVVQPRQNCSFNEQTQICVEKPQNSPCHTTLDAMNDRSKTVFEMQGLLTKFTVMLNSTFHLEICDPGYIVCENRNCFKPEQKYDGVDDCGDGTDEEECNFPVALQPEECGAQAFTPNTIFSSSPDRMVGGEAAVPNSWPWQIRRYNHAHDISLIKLNAPVRFNEGVQPACLPELGWNPQPGWHCYATGWGESRGSGHAEVLKQMEQIIQQKENCSFNEQTQICVAKHQNSPCHIKKYFDDTFFFAVADIDDFQCRILYEYDATVKGTVSSPFYGERPYHNGLWCEYRIRAPQGHRIKVTFKDFDIDPSGGCRQDQLVVYGKDKESVLGIYCGYEPPKPILSNEGESEIRLLFRSDFMAAGRGFLLEYESGPNMRICEHDYVQCTNRNCYKPEQKCDGVDNCGDGTDEENCKECGAQHIKPKTVFDGDRMVGGEAAIPNSWPWQVSLQMKFSEPNGHFCGGTLINAQWVLTASHCIVGGYIPGTIKVVLGAHGKYTKTPYEQVRSSAKVIAYPNLEGEDVSKMHMLL</sequence>
<evidence type="ECO:0000256" key="1">
    <source>
        <dbReference type="ARBA" id="ARBA00022670"/>
    </source>
</evidence>
<dbReference type="Pfam" id="PF00089">
    <property type="entry name" value="Trypsin"/>
    <property type="match status" value="4"/>
</dbReference>
<dbReference type="InterPro" id="IPR002172">
    <property type="entry name" value="LDrepeatLR_classA_rpt"/>
</dbReference>
<keyword evidence="4 5" id="KW-1015">Disulfide bond</keyword>
<dbReference type="GO" id="GO:0004252">
    <property type="term" value="F:serine-type endopeptidase activity"/>
    <property type="evidence" value="ECO:0007669"/>
    <property type="project" value="InterPro"/>
</dbReference>
<dbReference type="SUPFAM" id="SSF57424">
    <property type="entry name" value="LDL receptor-like module"/>
    <property type="match status" value="4"/>
</dbReference>
<dbReference type="CDD" id="cd00190">
    <property type="entry name" value="Tryp_SPc"/>
    <property type="match status" value="2"/>
</dbReference>
<organism evidence="9 10">
    <name type="scientific">Larinioides sclopetarius</name>
    <dbReference type="NCBI Taxonomy" id="280406"/>
    <lineage>
        <taxon>Eukaryota</taxon>
        <taxon>Metazoa</taxon>
        <taxon>Ecdysozoa</taxon>
        <taxon>Arthropoda</taxon>
        <taxon>Chelicerata</taxon>
        <taxon>Arachnida</taxon>
        <taxon>Araneae</taxon>
        <taxon>Araneomorphae</taxon>
        <taxon>Entelegynae</taxon>
        <taxon>Araneoidea</taxon>
        <taxon>Araneidae</taxon>
        <taxon>Larinioides</taxon>
    </lineage>
</organism>
<dbReference type="InterPro" id="IPR009003">
    <property type="entry name" value="Peptidase_S1_PA"/>
</dbReference>
<keyword evidence="2" id="KW-0378">Hydrolase</keyword>
<evidence type="ECO:0000259" key="8">
    <source>
        <dbReference type="PROSITE" id="PS50240"/>
    </source>
</evidence>
<gene>
    <name evidence="9" type="ORF">LARSCL_LOCUS2450</name>
</gene>
<feature type="disulfide bond" evidence="5">
    <location>
        <begin position="509"/>
        <end position="521"/>
    </location>
</feature>
<feature type="signal peptide" evidence="6">
    <location>
        <begin position="1"/>
        <end position="22"/>
    </location>
</feature>
<dbReference type="FunFam" id="2.40.10.10:FF:000118">
    <property type="entry name" value="Chymotrypsinogen A"/>
    <property type="match status" value="1"/>
</dbReference>
<protein>
    <submittedName>
        <fullName evidence="9">Uncharacterized protein</fullName>
    </submittedName>
</protein>
<evidence type="ECO:0000313" key="10">
    <source>
        <dbReference type="Proteomes" id="UP001497382"/>
    </source>
</evidence>
<dbReference type="PROSITE" id="PS00134">
    <property type="entry name" value="TRYPSIN_HIS"/>
    <property type="match status" value="3"/>
</dbReference>
<feature type="disulfide bond" evidence="5">
    <location>
        <begin position="516"/>
        <end position="534"/>
    </location>
</feature>
<dbReference type="SMART" id="SM00042">
    <property type="entry name" value="CUB"/>
    <property type="match status" value="3"/>
</dbReference>
<feature type="domain" description="Peptidase S1" evidence="8">
    <location>
        <begin position="1154"/>
        <end position="1251"/>
    </location>
</feature>
<dbReference type="SUPFAM" id="SSF50494">
    <property type="entry name" value="Trypsin-like serine proteases"/>
    <property type="match status" value="4"/>
</dbReference>
<feature type="disulfide bond" evidence="5">
    <location>
        <begin position="146"/>
        <end position="158"/>
    </location>
</feature>
<evidence type="ECO:0000256" key="4">
    <source>
        <dbReference type="ARBA" id="ARBA00023157"/>
    </source>
</evidence>
<dbReference type="PROSITE" id="PS50068">
    <property type="entry name" value="LDLRA_2"/>
    <property type="match status" value="4"/>
</dbReference>
<feature type="domain" description="Peptidase S1" evidence="8">
    <location>
        <begin position="572"/>
        <end position="871"/>
    </location>
</feature>
<reference evidence="9 10" key="1">
    <citation type="submission" date="2024-04" db="EMBL/GenBank/DDBJ databases">
        <authorList>
            <person name="Rising A."/>
            <person name="Reimegard J."/>
            <person name="Sonavane S."/>
            <person name="Akerstrom W."/>
            <person name="Nylinder S."/>
            <person name="Hedman E."/>
            <person name="Kallberg Y."/>
        </authorList>
    </citation>
    <scope>NUCLEOTIDE SEQUENCE [LARGE SCALE GENOMIC DNA]</scope>
</reference>
<feature type="domain" description="CUB" evidence="7">
    <location>
        <begin position="434"/>
        <end position="521"/>
    </location>
</feature>
<dbReference type="EMBL" id="CAXIEN010000017">
    <property type="protein sequence ID" value="CAL1265288.1"/>
    <property type="molecule type" value="Genomic_DNA"/>
</dbReference>
<proteinExistence type="predicted"/>
<dbReference type="PANTHER" id="PTHR24252:SF7">
    <property type="entry name" value="HYALIN"/>
    <property type="match status" value="1"/>
</dbReference>
<dbReference type="Proteomes" id="UP001497382">
    <property type="component" value="Unassembled WGS sequence"/>
</dbReference>
<dbReference type="SMART" id="SM00192">
    <property type="entry name" value="LDLa"/>
    <property type="match status" value="4"/>
</dbReference>
<feature type="disulfide bond" evidence="5">
    <location>
        <begin position="1101"/>
        <end position="1113"/>
    </location>
</feature>
<dbReference type="FunFam" id="2.40.10.10:FF:000372">
    <property type="entry name" value="Myeloblastin"/>
    <property type="match status" value="1"/>
</dbReference>